<sequence length="102" mass="11526">MKEQEKNRSRQDGEGQPESDMIEYSVTIQHRHFGEKISLPRNATLADLLAEVQKQHGVAVEEYQVRLNDRQIESDKEGKLKENPILTENGVLILTTKIVGGA</sequence>
<dbReference type="EMBL" id="MHLA01000001">
    <property type="protein sequence ID" value="OGZ00433.1"/>
    <property type="molecule type" value="Genomic_DNA"/>
</dbReference>
<protein>
    <recommendedName>
        <fullName evidence="4">Ubiquitin-like domain-containing protein</fullName>
    </recommendedName>
</protein>
<evidence type="ECO:0000313" key="2">
    <source>
        <dbReference type="EMBL" id="OGZ00433.1"/>
    </source>
</evidence>
<feature type="region of interest" description="Disordered" evidence="1">
    <location>
        <begin position="1"/>
        <end position="20"/>
    </location>
</feature>
<feature type="compositionally biased region" description="Basic and acidic residues" evidence="1">
    <location>
        <begin position="1"/>
        <end position="13"/>
    </location>
</feature>
<gene>
    <name evidence="2" type="ORF">A2945_03775</name>
</gene>
<dbReference type="AlphaFoldDB" id="A0A1G2CGA6"/>
<reference evidence="2 3" key="1">
    <citation type="journal article" date="2016" name="Nat. Commun.">
        <title>Thousands of microbial genomes shed light on interconnected biogeochemical processes in an aquifer system.</title>
        <authorList>
            <person name="Anantharaman K."/>
            <person name="Brown C.T."/>
            <person name="Hug L.A."/>
            <person name="Sharon I."/>
            <person name="Castelle C.J."/>
            <person name="Probst A.J."/>
            <person name="Thomas B.C."/>
            <person name="Singh A."/>
            <person name="Wilkins M.J."/>
            <person name="Karaoz U."/>
            <person name="Brodie E.L."/>
            <person name="Williams K.H."/>
            <person name="Hubbard S.S."/>
            <person name="Banfield J.F."/>
        </authorList>
    </citation>
    <scope>NUCLEOTIDE SEQUENCE [LARGE SCALE GENOMIC DNA]</scope>
</reference>
<name>A0A1G2CGA6_9BACT</name>
<evidence type="ECO:0000256" key="1">
    <source>
        <dbReference type="SAM" id="MobiDB-lite"/>
    </source>
</evidence>
<dbReference type="Proteomes" id="UP000178880">
    <property type="component" value="Unassembled WGS sequence"/>
</dbReference>
<organism evidence="2 3">
    <name type="scientific">Candidatus Liptonbacteria bacterium RIFCSPLOWO2_01_FULL_52_25</name>
    <dbReference type="NCBI Taxonomy" id="1798650"/>
    <lineage>
        <taxon>Bacteria</taxon>
        <taxon>Candidatus Liptoniibacteriota</taxon>
    </lineage>
</organism>
<dbReference type="STRING" id="1798650.A2945_03775"/>
<accession>A0A1G2CGA6</accession>
<evidence type="ECO:0000313" key="3">
    <source>
        <dbReference type="Proteomes" id="UP000178880"/>
    </source>
</evidence>
<comment type="caution">
    <text evidence="2">The sequence shown here is derived from an EMBL/GenBank/DDBJ whole genome shotgun (WGS) entry which is preliminary data.</text>
</comment>
<evidence type="ECO:0008006" key="4">
    <source>
        <dbReference type="Google" id="ProtNLM"/>
    </source>
</evidence>
<proteinExistence type="predicted"/>